<sequence length="584" mass="64831">MDQTGIRIASGVAVWIFAAFGGLLIVLLSRAVTSAAQYLRGQGRILPLVVRPDPGDGETGSGNGGDGSAAARRQACRELAAHLAVHLSATSNDSLLAPGAASPTPVAPSPQASSTPHGWLESVVRLAVSRPRAFHVHLTEMEPVEEGLRRVSVRIVRAPQGQIVAATVVEKPRDEQLVETLACYTTVSVRGLPAMRRRIPRWERWDHDVRGYARFRHGVTEQEKAQAREQARPLPAPLLAYSVPRRYAAALRAFADAAEYSPGNLTLRLHQAALHERVGSYRPKEYAKAIDIYQRCTELWPGHIETAYRTAIAYSRGSTPVRRGSPRLSENEMERLHDTANRHFDDLERRLRRRALARCWARTVVPGGRWNPGERRYWSSWLTPLPLPARRSRRSTFRGAIVIARAGHTMGGALRTPDDSPRLREIQREVETAFERVARQVMSGSRGPGHLRLLYPQRGHSLRGGVHDAAWHATPLPGRPTSRFWGPLRRPGVGWLAHYNAACFLALAIPLAPAFRPGRYADDGQWSEDCARAALNQLDNSLRTPDTELTTGWILHDADLQALWKTELGARWASFMGVPLSRAR</sequence>
<comment type="caution">
    <text evidence="3">The sequence shown here is derived from an EMBL/GenBank/DDBJ whole genome shotgun (WGS) entry which is preliminary data.</text>
</comment>
<evidence type="ECO:0000313" key="4">
    <source>
        <dbReference type="Proteomes" id="UP000675554"/>
    </source>
</evidence>
<protein>
    <recommendedName>
        <fullName evidence="5">Tetratricopeptide repeat protein</fullName>
    </recommendedName>
</protein>
<organism evidence="3 4">
    <name type="scientific">Streptomyces daliensis</name>
    <dbReference type="NCBI Taxonomy" id="299421"/>
    <lineage>
        <taxon>Bacteria</taxon>
        <taxon>Bacillati</taxon>
        <taxon>Actinomycetota</taxon>
        <taxon>Actinomycetes</taxon>
        <taxon>Kitasatosporales</taxon>
        <taxon>Streptomycetaceae</taxon>
        <taxon>Streptomyces</taxon>
    </lineage>
</organism>
<feature type="region of interest" description="Disordered" evidence="1">
    <location>
        <begin position="49"/>
        <end position="71"/>
    </location>
</feature>
<dbReference type="InterPro" id="IPR011990">
    <property type="entry name" value="TPR-like_helical_dom_sf"/>
</dbReference>
<feature type="transmembrane region" description="Helical" evidence="2">
    <location>
        <begin position="12"/>
        <end position="32"/>
    </location>
</feature>
<feature type="region of interest" description="Disordered" evidence="1">
    <location>
        <begin position="96"/>
        <end position="116"/>
    </location>
</feature>
<evidence type="ECO:0000256" key="1">
    <source>
        <dbReference type="SAM" id="MobiDB-lite"/>
    </source>
</evidence>
<evidence type="ECO:0000313" key="3">
    <source>
        <dbReference type="EMBL" id="MBR7675167.1"/>
    </source>
</evidence>
<evidence type="ECO:0000256" key="2">
    <source>
        <dbReference type="SAM" id="Phobius"/>
    </source>
</evidence>
<proteinExistence type="predicted"/>
<reference evidence="3" key="1">
    <citation type="submission" date="2021-04" db="EMBL/GenBank/DDBJ databases">
        <title>Sequencing of actinobacteria type strains.</title>
        <authorList>
            <person name="Nguyen G.-S."/>
            <person name="Wentzel A."/>
        </authorList>
    </citation>
    <scope>NUCLEOTIDE SEQUENCE</scope>
    <source>
        <strain evidence="3">DSM 42095</strain>
    </source>
</reference>
<dbReference type="EMBL" id="JAGSMN010000438">
    <property type="protein sequence ID" value="MBR7675167.1"/>
    <property type="molecule type" value="Genomic_DNA"/>
</dbReference>
<gene>
    <name evidence="3" type="ORF">KDA82_19495</name>
</gene>
<evidence type="ECO:0008006" key="5">
    <source>
        <dbReference type="Google" id="ProtNLM"/>
    </source>
</evidence>
<keyword evidence="2" id="KW-0472">Membrane</keyword>
<dbReference type="SUPFAM" id="SSF48452">
    <property type="entry name" value="TPR-like"/>
    <property type="match status" value="1"/>
</dbReference>
<keyword evidence="2" id="KW-0812">Transmembrane</keyword>
<feature type="compositionally biased region" description="Gly residues" evidence="1">
    <location>
        <begin position="57"/>
        <end position="67"/>
    </location>
</feature>
<dbReference type="Proteomes" id="UP000675554">
    <property type="component" value="Unassembled WGS sequence"/>
</dbReference>
<keyword evidence="4" id="KW-1185">Reference proteome</keyword>
<accession>A0A8T4IZ85</accession>
<dbReference type="AlphaFoldDB" id="A0A8T4IZ85"/>
<dbReference type="Gene3D" id="1.25.40.10">
    <property type="entry name" value="Tetratricopeptide repeat domain"/>
    <property type="match status" value="1"/>
</dbReference>
<name>A0A8T4IZ85_9ACTN</name>
<keyword evidence="2" id="KW-1133">Transmembrane helix</keyword>